<dbReference type="Proteomes" id="UP000032304">
    <property type="component" value="Chromosome 2"/>
</dbReference>
<evidence type="ECO:0008006" key="3">
    <source>
        <dbReference type="Google" id="ProtNLM"/>
    </source>
</evidence>
<accession>A0A0D2R7F4</accession>
<sequence>MVVSTGYSYNRNNPPPLPPSMPILQLLTHPMKYSSQQPPTKIRFSRFNGGDPNSWILKAEKHYRYCQTPNYLKVDVATMYLVGDALDFFAKVNNKQTRTIQQYQQKFAKHSAHVKNWPEHIIFWGFS</sequence>
<dbReference type="Gramene" id="KJB15235">
    <property type="protein sequence ID" value="KJB15235"/>
    <property type="gene ID" value="B456_002G166400"/>
</dbReference>
<protein>
    <recommendedName>
        <fullName evidence="3">Retrotransposon gag domain-containing protein</fullName>
    </recommendedName>
</protein>
<reference evidence="1 2" key="1">
    <citation type="journal article" date="2012" name="Nature">
        <title>Repeated polyploidization of Gossypium genomes and the evolution of spinnable cotton fibres.</title>
        <authorList>
            <person name="Paterson A.H."/>
            <person name="Wendel J.F."/>
            <person name="Gundlach H."/>
            <person name="Guo H."/>
            <person name="Jenkins J."/>
            <person name="Jin D."/>
            <person name="Llewellyn D."/>
            <person name="Showmaker K.C."/>
            <person name="Shu S."/>
            <person name="Udall J."/>
            <person name="Yoo M.J."/>
            <person name="Byers R."/>
            <person name="Chen W."/>
            <person name="Doron-Faigenboim A."/>
            <person name="Duke M.V."/>
            <person name="Gong L."/>
            <person name="Grimwood J."/>
            <person name="Grover C."/>
            <person name="Grupp K."/>
            <person name="Hu G."/>
            <person name="Lee T.H."/>
            <person name="Li J."/>
            <person name="Lin L."/>
            <person name="Liu T."/>
            <person name="Marler B.S."/>
            <person name="Page J.T."/>
            <person name="Roberts A.W."/>
            <person name="Romanel E."/>
            <person name="Sanders W.S."/>
            <person name="Szadkowski E."/>
            <person name="Tan X."/>
            <person name="Tang H."/>
            <person name="Xu C."/>
            <person name="Wang J."/>
            <person name="Wang Z."/>
            <person name="Zhang D."/>
            <person name="Zhang L."/>
            <person name="Ashrafi H."/>
            <person name="Bedon F."/>
            <person name="Bowers J.E."/>
            <person name="Brubaker C.L."/>
            <person name="Chee P.W."/>
            <person name="Das S."/>
            <person name="Gingle A.R."/>
            <person name="Haigler C.H."/>
            <person name="Harker D."/>
            <person name="Hoffmann L.V."/>
            <person name="Hovav R."/>
            <person name="Jones D.C."/>
            <person name="Lemke C."/>
            <person name="Mansoor S."/>
            <person name="ur Rahman M."/>
            <person name="Rainville L.N."/>
            <person name="Rambani A."/>
            <person name="Reddy U.K."/>
            <person name="Rong J.K."/>
            <person name="Saranga Y."/>
            <person name="Scheffler B.E."/>
            <person name="Scheffler J.A."/>
            <person name="Stelly D.M."/>
            <person name="Triplett B.A."/>
            <person name="Van Deynze A."/>
            <person name="Vaslin M.F."/>
            <person name="Waghmare V.N."/>
            <person name="Walford S.A."/>
            <person name="Wright R.J."/>
            <person name="Zaki E.A."/>
            <person name="Zhang T."/>
            <person name="Dennis E.S."/>
            <person name="Mayer K.F."/>
            <person name="Peterson D.G."/>
            <person name="Rokhsar D.S."/>
            <person name="Wang X."/>
            <person name="Schmutz J."/>
        </authorList>
    </citation>
    <scope>NUCLEOTIDE SEQUENCE [LARGE SCALE GENOMIC DNA]</scope>
</reference>
<dbReference type="AlphaFoldDB" id="A0A0D2R7F4"/>
<dbReference type="eggNOG" id="ENOG502SWS9">
    <property type="taxonomic scope" value="Eukaryota"/>
</dbReference>
<keyword evidence="2" id="KW-1185">Reference proteome</keyword>
<evidence type="ECO:0000313" key="1">
    <source>
        <dbReference type="EMBL" id="KJB15235.1"/>
    </source>
</evidence>
<gene>
    <name evidence="1" type="ORF">B456_002G166400</name>
</gene>
<evidence type="ECO:0000313" key="2">
    <source>
        <dbReference type="Proteomes" id="UP000032304"/>
    </source>
</evidence>
<dbReference type="EMBL" id="CM001741">
    <property type="protein sequence ID" value="KJB15235.1"/>
    <property type="molecule type" value="Genomic_DNA"/>
</dbReference>
<name>A0A0D2R7F4_GOSRA</name>
<organism evidence="1 2">
    <name type="scientific">Gossypium raimondii</name>
    <name type="common">Peruvian cotton</name>
    <name type="synonym">Gossypium klotzschianum subsp. raimondii</name>
    <dbReference type="NCBI Taxonomy" id="29730"/>
    <lineage>
        <taxon>Eukaryota</taxon>
        <taxon>Viridiplantae</taxon>
        <taxon>Streptophyta</taxon>
        <taxon>Embryophyta</taxon>
        <taxon>Tracheophyta</taxon>
        <taxon>Spermatophyta</taxon>
        <taxon>Magnoliopsida</taxon>
        <taxon>eudicotyledons</taxon>
        <taxon>Gunneridae</taxon>
        <taxon>Pentapetalae</taxon>
        <taxon>rosids</taxon>
        <taxon>malvids</taxon>
        <taxon>Malvales</taxon>
        <taxon>Malvaceae</taxon>
        <taxon>Malvoideae</taxon>
        <taxon>Gossypium</taxon>
    </lineage>
</organism>
<proteinExistence type="predicted"/>